<dbReference type="InterPro" id="IPR028082">
    <property type="entry name" value="Peripla_BP_I"/>
</dbReference>
<keyword evidence="2 6" id="KW-0238">DNA-binding</keyword>
<feature type="compositionally biased region" description="Basic and acidic residues" evidence="4">
    <location>
        <begin position="308"/>
        <end position="317"/>
    </location>
</feature>
<dbReference type="InterPro" id="IPR010982">
    <property type="entry name" value="Lambda_DNA-bd_dom_sf"/>
</dbReference>
<dbReference type="CDD" id="cd06267">
    <property type="entry name" value="PBP1_LacI_sugar_binding-like"/>
    <property type="match status" value="1"/>
</dbReference>
<dbReference type="PANTHER" id="PTHR30146:SF153">
    <property type="entry name" value="LACTOSE OPERON REPRESSOR"/>
    <property type="match status" value="1"/>
</dbReference>
<dbReference type="InterPro" id="IPR000843">
    <property type="entry name" value="HTH_LacI"/>
</dbReference>
<reference evidence="7" key="1">
    <citation type="journal article" date="2019" name="Int. J. Syst. Evol. Microbiol.">
        <title>The Global Catalogue of Microorganisms (GCM) 10K type strain sequencing project: providing services to taxonomists for standard genome sequencing and annotation.</title>
        <authorList>
            <consortium name="The Broad Institute Genomics Platform"/>
            <consortium name="The Broad Institute Genome Sequencing Center for Infectious Disease"/>
            <person name="Wu L."/>
            <person name="Ma J."/>
        </authorList>
    </citation>
    <scope>NUCLEOTIDE SEQUENCE [LARGE SCALE GENOMIC DNA]</scope>
    <source>
        <strain evidence="7">JCM 9373</strain>
    </source>
</reference>
<organism evidence="6 7">
    <name type="scientific">Planomonospora alba</name>
    <dbReference type="NCBI Taxonomy" id="161354"/>
    <lineage>
        <taxon>Bacteria</taxon>
        <taxon>Bacillati</taxon>
        <taxon>Actinomycetota</taxon>
        <taxon>Actinomycetes</taxon>
        <taxon>Streptosporangiales</taxon>
        <taxon>Streptosporangiaceae</taxon>
        <taxon>Planomonospora</taxon>
    </lineage>
</organism>
<evidence type="ECO:0000259" key="5">
    <source>
        <dbReference type="PROSITE" id="PS50932"/>
    </source>
</evidence>
<dbReference type="GO" id="GO:0003677">
    <property type="term" value="F:DNA binding"/>
    <property type="evidence" value="ECO:0007669"/>
    <property type="project" value="UniProtKB-KW"/>
</dbReference>
<sequence>MPERTRRVTAADVARSLGVSRSTVGYVLNNTPGQTISAATRERVLAEAARLGYRPHRSAQALASGRSMIVLLLLPDWPMEYSLRQHLDTATRVLDEAGYSLVTHTRHDSGHARPLWELLTPDVVIAWTPVTAAERASMKASGITKILPPPRQGRSFLASPALTAGTHLQIEYLHDRGHRRIGFAASADKRFSPLSQGRMTAAKQAAQRLGLDLLDVRSVDHHDGSAARAVRKWQQEGVSAVAAFNDDLAAMVMAAALRAGLAVPADLAVIGHDDTPLASMLYPSLSSVSIDNVGLGHYFADLALRAARDEPPPEKGPDLQARVVPRESTEPPSPSSLTDRAPRPPA</sequence>
<dbReference type="EMBL" id="BAAAUT010000034">
    <property type="protein sequence ID" value="GAA3147009.1"/>
    <property type="molecule type" value="Genomic_DNA"/>
</dbReference>
<keyword evidence="1" id="KW-0805">Transcription regulation</keyword>
<gene>
    <name evidence="6" type="ORF">GCM10010466_42540</name>
</gene>
<dbReference type="Pfam" id="PF13377">
    <property type="entry name" value="Peripla_BP_3"/>
    <property type="match status" value="1"/>
</dbReference>
<dbReference type="CDD" id="cd01392">
    <property type="entry name" value="HTH_LacI"/>
    <property type="match status" value="1"/>
</dbReference>
<dbReference type="SUPFAM" id="SSF47413">
    <property type="entry name" value="lambda repressor-like DNA-binding domains"/>
    <property type="match status" value="1"/>
</dbReference>
<dbReference type="Proteomes" id="UP001500320">
    <property type="component" value="Unassembled WGS sequence"/>
</dbReference>
<accession>A0ABP6NGT9</accession>
<dbReference type="RefSeq" id="WP_344862188.1">
    <property type="nucleotide sequence ID" value="NZ_BAAAUT010000034.1"/>
</dbReference>
<keyword evidence="7" id="KW-1185">Reference proteome</keyword>
<feature type="region of interest" description="Disordered" evidence="4">
    <location>
        <begin position="308"/>
        <end position="346"/>
    </location>
</feature>
<keyword evidence="3" id="KW-0804">Transcription</keyword>
<dbReference type="PROSITE" id="PS50932">
    <property type="entry name" value="HTH_LACI_2"/>
    <property type="match status" value="1"/>
</dbReference>
<protein>
    <submittedName>
        <fullName evidence="6">LacI family DNA-binding transcriptional regulator</fullName>
    </submittedName>
</protein>
<evidence type="ECO:0000256" key="1">
    <source>
        <dbReference type="ARBA" id="ARBA00023015"/>
    </source>
</evidence>
<dbReference type="Gene3D" id="3.40.50.2300">
    <property type="match status" value="2"/>
</dbReference>
<name>A0ABP6NGT9_9ACTN</name>
<dbReference type="Pfam" id="PF00356">
    <property type="entry name" value="LacI"/>
    <property type="match status" value="1"/>
</dbReference>
<dbReference type="SUPFAM" id="SSF53822">
    <property type="entry name" value="Periplasmic binding protein-like I"/>
    <property type="match status" value="1"/>
</dbReference>
<dbReference type="Gene3D" id="1.10.260.40">
    <property type="entry name" value="lambda repressor-like DNA-binding domains"/>
    <property type="match status" value="1"/>
</dbReference>
<dbReference type="InterPro" id="IPR046335">
    <property type="entry name" value="LacI/GalR-like_sensor"/>
</dbReference>
<evidence type="ECO:0000256" key="2">
    <source>
        <dbReference type="ARBA" id="ARBA00023125"/>
    </source>
</evidence>
<evidence type="ECO:0000256" key="4">
    <source>
        <dbReference type="SAM" id="MobiDB-lite"/>
    </source>
</evidence>
<dbReference type="PANTHER" id="PTHR30146">
    <property type="entry name" value="LACI-RELATED TRANSCRIPTIONAL REPRESSOR"/>
    <property type="match status" value="1"/>
</dbReference>
<proteinExistence type="predicted"/>
<comment type="caution">
    <text evidence="6">The sequence shown here is derived from an EMBL/GenBank/DDBJ whole genome shotgun (WGS) entry which is preliminary data.</text>
</comment>
<feature type="domain" description="HTH lacI-type" evidence="5">
    <location>
        <begin position="8"/>
        <end position="64"/>
    </location>
</feature>
<dbReference type="SMART" id="SM00354">
    <property type="entry name" value="HTH_LACI"/>
    <property type="match status" value="1"/>
</dbReference>
<evidence type="ECO:0000313" key="6">
    <source>
        <dbReference type="EMBL" id="GAA3147009.1"/>
    </source>
</evidence>
<evidence type="ECO:0000256" key="3">
    <source>
        <dbReference type="ARBA" id="ARBA00023163"/>
    </source>
</evidence>
<evidence type="ECO:0000313" key="7">
    <source>
        <dbReference type="Proteomes" id="UP001500320"/>
    </source>
</evidence>